<feature type="transmembrane region" description="Helical" evidence="10">
    <location>
        <begin position="247"/>
        <end position="270"/>
    </location>
</feature>
<dbReference type="GO" id="GO:0005794">
    <property type="term" value="C:Golgi apparatus"/>
    <property type="evidence" value="ECO:0007669"/>
    <property type="project" value="TreeGrafter"/>
</dbReference>
<feature type="region of interest" description="Disordered" evidence="11">
    <location>
        <begin position="1"/>
        <end position="35"/>
    </location>
</feature>
<evidence type="ECO:0000256" key="2">
    <source>
        <dbReference type="ARBA" id="ARBA00008574"/>
    </source>
</evidence>
<comment type="domain">
    <text evidence="10">The DHHC domain is required for palmitoyltransferase activity.</text>
</comment>
<dbReference type="GO" id="GO:0006612">
    <property type="term" value="P:protein targeting to membrane"/>
    <property type="evidence" value="ECO:0007669"/>
    <property type="project" value="TreeGrafter"/>
</dbReference>
<reference evidence="13" key="1">
    <citation type="submission" date="2021-01" db="EMBL/GenBank/DDBJ databases">
        <authorList>
            <person name="Corre E."/>
            <person name="Pelletier E."/>
            <person name="Niang G."/>
            <person name="Scheremetjew M."/>
            <person name="Finn R."/>
            <person name="Kale V."/>
            <person name="Holt S."/>
            <person name="Cochrane G."/>
            <person name="Meng A."/>
            <person name="Brown T."/>
            <person name="Cohen L."/>
        </authorList>
    </citation>
    <scope>NUCLEOTIDE SEQUENCE</scope>
    <source>
        <strain evidence="13">CCMP 410</strain>
    </source>
</reference>
<feature type="transmembrane region" description="Helical" evidence="10">
    <location>
        <begin position="104"/>
        <end position="121"/>
    </location>
</feature>
<keyword evidence="7" id="KW-0564">Palmitate</keyword>
<protein>
    <recommendedName>
        <fullName evidence="10">Palmitoyltransferase</fullName>
        <ecNumber evidence="10">2.3.1.225</ecNumber>
    </recommendedName>
</protein>
<evidence type="ECO:0000313" key="13">
    <source>
        <dbReference type="EMBL" id="CAD9283537.1"/>
    </source>
</evidence>
<comment type="catalytic activity">
    <reaction evidence="10">
        <text>L-cysteinyl-[protein] + hexadecanoyl-CoA = S-hexadecanoyl-L-cysteinyl-[protein] + CoA</text>
        <dbReference type="Rhea" id="RHEA:36683"/>
        <dbReference type="Rhea" id="RHEA-COMP:10131"/>
        <dbReference type="Rhea" id="RHEA-COMP:11032"/>
        <dbReference type="ChEBI" id="CHEBI:29950"/>
        <dbReference type="ChEBI" id="CHEBI:57287"/>
        <dbReference type="ChEBI" id="CHEBI:57379"/>
        <dbReference type="ChEBI" id="CHEBI:74151"/>
        <dbReference type="EC" id="2.3.1.225"/>
    </reaction>
</comment>
<dbReference type="GO" id="GO:0005783">
    <property type="term" value="C:endoplasmic reticulum"/>
    <property type="evidence" value="ECO:0007669"/>
    <property type="project" value="TreeGrafter"/>
</dbReference>
<dbReference type="InterPro" id="IPR039859">
    <property type="entry name" value="PFA4/ZDH16/20/ERF2-like"/>
</dbReference>
<dbReference type="PANTHER" id="PTHR22883:SF301">
    <property type="entry name" value="PALMITOYLTRANSFERASE ZDHHC12"/>
    <property type="match status" value="1"/>
</dbReference>
<feature type="domain" description="Palmitoyltransferase DHHC" evidence="12">
    <location>
        <begin position="200"/>
        <end position="318"/>
    </location>
</feature>
<accession>A0A7S1Y8R2</accession>
<name>A0A7S1Y8R2_9STRA</name>
<evidence type="ECO:0000256" key="3">
    <source>
        <dbReference type="ARBA" id="ARBA00022679"/>
    </source>
</evidence>
<gene>
    <name evidence="13" type="ORF">GOCE00092_LOCUS12449</name>
</gene>
<evidence type="ECO:0000256" key="10">
    <source>
        <dbReference type="RuleBase" id="RU079119"/>
    </source>
</evidence>
<keyword evidence="5 10" id="KW-1133">Transmembrane helix</keyword>
<keyword evidence="3 10" id="KW-0808">Transferase</keyword>
<comment type="subcellular location">
    <subcellularLocation>
        <location evidence="1">Endomembrane system</location>
        <topology evidence="1">Multi-pass membrane protein</topology>
    </subcellularLocation>
</comment>
<evidence type="ECO:0000259" key="12">
    <source>
        <dbReference type="Pfam" id="PF01529"/>
    </source>
</evidence>
<keyword evidence="6 10" id="KW-0472">Membrane</keyword>
<dbReference type="InterPro" id="IPR001594">
    <property type="entry name" value="Palmitoyltrfase_DHHC"/>
</dbReference>
<evidence type="ECO:0000256" key="1">
    <source>
        <dbReference type="ARBA" id="ARBA00004127"/>
    </source>
</evidence>
<keyword evidence="4 10" id="KW-0812">Transmembrane</keyword>
<dbReference type="PROSITE" id="PS50216">
    <property type="entry name" value="DHHC"/>
    <property type="match status" value="1"/>
</dbReference>
<dbReference type="AlphaFoldDB" id="A0A7S1Y8R2"/>
<dbReference type="PANTHER" id="PTHR22883">
    <property type="entry name" value="ZINC FINGER DHHC DOMAIN CONTAINING PROTEIN"/>
    <property type="match status" value="1"/>
</dbReference>
<evidence type="ECO:0000256" key="8">
    <source>
        <dbReference type="ARBA" id="ARBA00023288"/>
    </source>
</evidence>
<dbReference type="GO" id="GO:0019706">
    <property type="term" value="F:protein-cysteine S-palmitoyltransferase activity"/>
    <property type="evidence" value="ECO:0007669"/>
    <property type="project" value="UniProtKB-EC"/>
</dbReference>
<evidence type="ECO:0000256" key="7">
    <source>
        <dbReference type="ARBA" id="ARBA00023139"/>
    </source>
</evidence>
<evidence type="ECO:0000256" key="9">
    <source>
        <dbReference type="ARBA" id="ARBA00023315"/>
    </source>
</evidence>
<feature type="transmembrane region" description="Helical" evidence="10">
    <location>
        <begin position="65"/>
        <end position="84"/>
    </location>
</feature>
<feature type="region of interest" description="Disordered" evidence="11">
    <location>
        <begin position="169"/>
        <end position="195"/>
    </location>
</feature>
<evidence type="ECO:0000256" key="4">
    <source>
        <dbReference type="ARBA" id="ARBA00022692"/>
    </source>
</evidence>
<keyword evidence="9 10" id="KW-0012">Acyltransferase</keyword>
<dbReference type="EMBL" id="HBGK01024038">
    <property type="protein sequence ID" value="CAD9283537.1"/>
    <property type="molecule type" value="Transcribed_RNA"/>
</dbReference>
<comment type="similarity">
    <text evidence="2 10">Belongs to the DHHC palmitoyltransferase family.</text>
</comment>
<keyword evidence="8" id="KW-0449">Lipoprotein</keyword>
<dbReference type="EC" id="2.3.1.225" evidence="10"/>
<evidence type="ECO:0000256" key="11">
    <source>
        <dbReference type="SAM" id="MobiDB-lite"/>
    </source>
</evidence>
<feature type="compositionally biased region" description="Polar residues" evidence="11">
    <location>
        <begin position="172"/>
        <end position="181"/>
    </location>
</feature>
<dbReference type="Pfam" id="PF01529">
    <property type="entry name" value="DHHC"/>
    <property type="match status" value="1"/>
</dbReference>
<evidence type="ECO:0000256" key="6">
    <source>
        <dbReference type="ARBA" id="ARBA00023136"/>
    </source>
</evidence>
<feature type="transmembrane region" description="Helical" evidence="10">
    <location>
        <begin position="290"/>
        <end position="311"/>
    </location>
</feature>
<evidence type="ECO:0000256" key="5">
    <source>
        <dbReference type="ARBA" id="ARBA00022989"/>
    </source>
</evidence>
<proteinExistence type="inferred from homology"/>
<organism evidence="13">
    <name type="scientific">Grammatophora oceanica</name>
    <dbReference type="NCBI Taxonomy" id="210454"/>
    <lineage>
        <taxon>Eukaryota</taxon>
        <taxon>Sar</taxon>
        <taxon>Stramenopiles</taxon>
        <taxon>Ochrophyta</taxon>
        <taxon>Bacillariophyta</taxon>
        <taxon>Fragilariophyceae</taxon>
        <taxon>Fragilariophycidae</taxon>
        <taxon>Rhabdonematales</taxon>
        <taxon>Grammatophoraceae</taxon>
        <taxon>Grammatophora</taxon>
    </lineage>
</organism>
<sequence>MMSAEEEKEEQQQQQQTDEEIAGDPGESTSTPVLEPFNASVEPLEPLELEHGDDFVRRSRRQSNWWVVVRYWGAATLAVVLTCVCPDTKLRRIAGEEPVDMEKLVELVTVALLVLVSFIAVNKSDPGYLTTEIVEEVCQEDGLTLLGYEKEEQASTAEERILDEMKEPATITRRSASTSNDSDQEESPPPRDSLFFRGSRRKECRTCGFAPPLRSHHCRICNKCVATFDHHCVFIGTCIGERNHCRFWWFLTSQALAFLLLSDILGSSTYGFATLKEDPKLSGLVLMSKLYLYSLTAVALVMWGSHTLFAFTNMTTFECGKSSEHIDYLRGTKVTDVPFSRGCDQNLLLFCCQRDGSCEMLAGKQHWKPILWQTPGKIVRDSEDWWENPWQNKYWSCC</sequence>